<dbReference type="PROSITE" id="PS50089">
    <property type="entry name" value="ZF_RING_2"/>
    <property type="match status" value="1"/>
</dbReference>
<keyword evidence="2" id="KW-0863">Zinc-finger</keyword>
<accession>A0A6C0FKR2</accession>
<dbReference type="PANTHER" id="PTHR45931:SF3">
    <property type="entry name" value="RING ZINC FINGER-CONTAINING PROTEIN"/>
    <property type="match status" value="1"/>
</dbReference>
<feature type="domain" description="RING-type" evidence="5">
    <location>
        <begin position="75"/>
        <end position="116"/>
    </location>
</feature>
<dbReference type="InterPro" id="IPR001841">
    <property type="entry name" value="Znf_RING"/>
</dbReference>
<keyword evidence="4" id="KW-1133">Transmembrane helix</keyword>
<dbReference type="SUPFAM" id="SSF57850">
    <property type="entry name" value="RING/U-box"/>
    <property type="match status" value="1"/>
</dbReference>
<keyword evidence="1" id="KW-0479">Metal-binding</keyword>
<reference evidence="6" key="1">
    <citation type="journal article" date="2020" name="Nature">
        <title>Giant virus diversity and host interactions through global metagenomics.</title>
        <authorList>
            <person name="Schulz F."/>
            <person name="Roux S."/>
            <person name="Paez-Espino D."/>
            <person name="Jungbluth S."/>
            <person name="Walsh D.A."/>
            <person name="Denef V.J."/>
            <person name="McMahon K.D."/>
            <person name="Konstantinidis K.T."/>
            <person name="Eloe-Fadrosh E.A."/>
            <person name="Kyrpides N.C."/>
            <person name="Woyke T."/>
        </authorList>
    </citation>
    <scope>NUCLEOTIDE SEQUENCE</scope>
    <source>
        <strain evidence="6">GVMAG-S-ERX556126-94</strain>
    </source>
</reference>
<keyword evidence="3" id="KW-0862">Zinc</keyword>
<dbReference type="InterPro" id="IPR013083">
    <property type="entry name" value="Znf_RING/FYVE/PHD"/>
</dbReference>
<dbReference type="Gene3D" id="3.30.40.10">
    <property type="entry name" value="Zinc/RING finger domain, C3HC4 (zinc finger)"/>
    <property type="match status" value="1"/>
</dbReference>
<dbReference type="InterPro" id="IPR051834">
    <property type="entry name" value="RING_finger_E3_ligase"/>
</dbReference>
<sequence>MEYFYNTHNDTDETCCDYSRSTIYTMLGIMFFISCYPSIHLVLNQCYKDCKEKYKIYKLNIRKINSADNLLLDECSICLEKYKKRDKIVDLECNHVFHKDCIKLWLTNNNSCPQCRENII</sequence>
<dbReference type="GO" id="GO:0005634">
    <property type="term" value="C:nucleus"/>
    <property type="evidence" value="ECO:0007669"/>
    <property type="project" value="TreeGrafter"/>
</dbReference>
<dbReference type="GO" id="GO:0008270">
    <property type="term" value="F:zinc ion binding"/>
    <property type="evidence" value="ECO:0007669"/>
    <property type="project" value="UniProtKB-KW"/>
</dbReference>
<name>A0A6C0FKR2_9ZZZZ</name>
<dbReference type="EMBL" id="MN738838">
    <property type="protein sequence ID" value="QHT39105.1"/>
    <property type="molecule type" value="Genomic_DNA"/>
</dbReference>
<dbReference type="GO" id="GO:0061630">
    <property type="term" value="F:ubiquitin protein ligase activity"/>
    <property type="evidence" value="ECO:0007669"/>
    <property type="project" value="TreeGrafter"/>
</dbReference>
<evidence type="ECO:0000256" key="3">
    <source>
        <dbReference type="ARBA" id="ARBA00022833"/>
    </source>
</evidence>
<evidence type="ECO:0000256" key="1">
    <source>
        <dbReference type="ARBA" id="ARBA00022723"/>
    </source>
</evidence>
<feature type="transmembrane region" description="Helical" evidence="4">
    <location>
        <begin position="23"/>
        <end position="43"/>
    </location>
</feature>
<dbReference type="PANTHER" id="PTHR45931">
    <property type="entry name" value="SI:CH211-59O9.10"/>
    <property type="match status" value="1"/>
</dbReference>
<evidence type="ECO:0000259" key="5">
    <source>
        <dbReference type="PROSITE" id="PS50089"/>
    </source>
</evidence>
<evidence type="ECO:0000256" key="2">
    <source>
        <dbReference type="ARBA" id="ARBA00022771"/>
    </source>
</evidence>
<dbReference type="AlphaFoldDB" id="A0A6C0FKR2"/>
<dbReference type="GO" id="GO:0006511">
    <property type="term" value="P:ubiquitin-dependent protein catabolic process"/>
    <property type="evidence" value="ECO:0007669"/>
    <property type="project" value="TreeGrafter"/>
</dbReference>
<protein>
    <recommendedName>
        <fullName evidence="5">RING-type domain-containing protein</fullName>
    </recommendedName>
</protein>
<keyword evidence="4" id="KW-0812">Transmembrane</keyword>
<evidence type="ECO:0000313" key="6">
    <source>
        <dbReference type="EMBL" id="QHT39105.1"/>
    </source>
</evidence>
<dbReference type="SMART" id="SM00184">
    <property type="entry name" value="RING"/>
    <property type="match status" value="1"/>
</dbReference>
<proteinExistence type="predicted"/>
<dbReference type="Pfam" id="PF13639">
    <property type="entry name" value="zf-RING_2"/>
    <property type="match status" value="1"/>
</dbReference>
<keyword evidence="4" id="KW-0472">Membrane</keyword>
<organism evidence="6">
    <name type="scientific">viral metagenome</name>
    <dbReference type="NCBI Taxonomy" id="1070528"/>
    <lineage>
        <taxon>unclassified sequences</taxon>
        <taxon>metagenomes</taxon>
        <taxon>organismal metagenomes</taxon>
    </lineage>
</organism>
<evidence type="ECO:0000256" key="4">
    <source>
        <dbReference type="SAM" id="Phobius"/>
    </source>
</evidence>